<keyword evidence="2" id="KW-1185">Reference proteome</keyword>
<name>D2SCU8_GEOOG</name>
<evidence type="ECO:0000313" key="1">
    <source>
        <dbReference type="EMBL" id="ADB74333.1"/>
    </source>
</evidence>
<dbReference type="AlphaFoldDB" id="D2SCU8"/>
<evidence type="ECO:0000313" key="2">
    <source>
        <dbReference type="Proteomes" id="UP000001382"/>
    </source>
</evidence>
<dbReference type="Gene3D" id="3.90.1200.10">
    <property type="match status" value="1"/>
</dbReference>
<reference evidence="1 2" key="1">
    <citation type="journal article" date="2010" name="Stand. Genomic Sci.">
        <title>Complete genome sequence of Geodermatophilus obscurus type strain (G-20).</title>
        <authorList>
            <person name="Ivanova N."/>
            <person name="Sikorski J."/>
            <person name="Jando M."/>
            <person name="Munk C."/>
            <person name="Lapidus A."/>
            <person name="Glavina Del Rio T."/>
            <person name="Copeland A."/>
            <person name="Tice H."/>
            <person name="Cheng J.-F."/>
            <person name="Lucas S."/>
            <person name="Chen F."/>
            <person name="Nolan M."/>
            <person name="Bruce D."/>
            <person name="Goodwin L."/>
            <person name="Pitluck S."/>
            <person name="Mavromatis K."/>
            <person name="Mikhailova N."/>
            <person name="Pati A."/>
            <person name="Chen A."/>
            <person name="Palaniappan K."/>
            <person name="Land M."/>
            <person name="Hauser L."/>
            <person name="Chang Y.-J."/>
            <person name="Jeffries C.D."/>
            <person name="Meincke L."/>
            <person name="Brettin T."/>
            <person name="Detter J.C."/>
            <person name="Detter J.C."/>
            <person name="Rohde M."/>
            <person name="Goeker M."/>
            <person name="Bristow J."/>
            <person name="Eisen J.A."/>
            <person name="Markowitz V."/>
            <person name="Hugenholtz P."/>
            <person name="Kyrpides N.C."/>
            <person name="Klenk H.-P."/>
        </authorList>
    </citation>
    <scope>NUCLEOTIDE SEQUENCE [LARGE SCALE GENOMIC DNA]</scope>
    <source>
        <strain evidence="2">ATCC 25078 / DSM 43160 / JCM 3152 / KCC A-0152 / KCTC 9177 / NBRC 13315 / NRRL B-3577 / G-20</strain>
    </source>
</reference>
<dbReference type="EMBL" id="CP001867">
    <property type="protein sequence ID" value="ADB74333.1"/>
    <property type="molecule type" value="Genomic_DNA"/>
</dbReference>
<gene>
    <name evidence="1" type="ordered locus">Gobs_1615</name>
</gene>
<accession>D2SCU8</accession>
<dbReference type="GO" id="GO:0016740">
    <property type="term" value="F:transferase activity"/>
    <property type="evidence" value="ECO:0007669"/>
    <property type="project" value="UniProtKB-KW"/>
</dbReference>
<dbReference type="HOGENOM" id="CLU_1259930_0_0_11"/>
<keyword evidence="1" id="KW-0808">Transferase</keyword>
<dbReference type="Proteomes" id="UP000001382">
    <property type="component" value="Chromosome"/>
</dbReference>
<dbReference type="SUPFAM" id="SSF56112">
    <property type="entry name" value="Protein kinase-like (PK-like)"/>
    <property type="match status" value="1"/>
</dbReference>
<protein>
    <submittedName>
        <fullName evidence="1">Aminoglycoside phosphotransferase</fullName>
    </submittedName>
</protein>
<proteinExistence type="predicted"/>
<dbReference type="STRING" id="526225.Gobs_1615"/>
<dbReference type="KEGG" id="gob:Gobs_1615"/>
<reference evidence="2" key="2">
    <citation type="submission" date="2010-01" db="EMBL/GenBank/DDBJ databases">
        <title>The complete genome of Geodermatophilus obscurus DSM 43160.</title>
        <authorList>
            <consortium name="US DOE Joint Genome Institute (JGI-PGF)"/>
            <person name="Lucas S."/>
            <person name="Copeland A."/>
            <person name="Lapidus A."/>
            <person name="Glavina del Rio T."/>
            <person name="Dalin E."/>
            <person name="Tice H."/>
            <person name="Bruce D."/>
            <person name="Goodwin L."/>
            <person name="Pitluck S."/>
            <person name="Kyrpides N."/>
            <person name="Mavromatis K."/>
            <person name="Ivanova N."/>
            <person name="Munk A.C."/>
            <person name="Brettin T."/>
            <person name="Detter J.C."/>
            <person name="Han C."/>
            <person name="Larimer F."/>
            <person name="Land M."/>
            <person name="Hauser L."/>
            <person name="Markowitz V."/>
            <person name="Cheng J.-F."/>
            <person name="Hugenholtz P."/>
            <person name="Woyke T."/>
            <person name="Wu D."/>
            <person name="Jando M."/>
            <person name="Schneider S."/>
            <person name="Klenk H.-P."/>
            <person name="Eisen J.A."/>
        </authorList>
    </citation>
    <scope>NUCLEOTIDE SEQUENCE [LARGE SCALE GENOMIC DNA]</scope>
    <source>
        <strain evidence="2">ATCC 25078 / DSM 43160 / JCM 3152 / KCC A-0152 / KCTC 9177 / NBRC 13315 / NRRL B-3577 / G-20</strain>
    </source>
</reference>
<organism evidence="1 2">
    <name type="scientific">Geodermatophilus obscurus (strain ATCC 25078 / DSM 43160 / JCM 3152 / CCUG 61914 / KCC A-0152 / KCTC 9177 / NBRC 13315 / NRRL B-3577 / G-20)</name>
    <dbReference type="NCBI Taxonomy" id="526225"/>
    <lineage>
        <taxon>Bacteria</taxon>
        <taxon>Bacillati</taxon>
        <taxon>Actinomycetota</taxon>
        <taxon>Actinomycetes</taxon>
        <taxon>Geodermatophilales</taxon>
        <taxon>Geodermatophilaceae</taxon>
        <taxon>Geodermatophilus</taxon>
    </lineage>
</organism>
<dbReference type="RefSeq" id="WP_012947773.1">
    <property type="nucleotide sequence ID" value="NC_013757.1"/>
</dbReference>
<dbReference type="eggNOG" id="COG2334">
    <property type="taxonomic scope" value="Bacteria"/>
</dbReference>
<dbReference type="InterPro" id="IPR011009">
    <property type="entry name" value="Kinase-like_dom_sf"/>
</dbReference>
<sequence length="219" mass="23164">MALLFDAVDGEPPALPWTPAAAARIVPVLTDLARAGTPCPVPGLPTLPDRLAGGLAAWRALAEQPPADLDPWERRHLDRLADVPDRLTASGGLSGETLVHLDVRADNLLVTADGAVFVVDWPRAARGAAWVDTVLFALDPAVHGGVDPELLVADSPVVAGADPADVTDLLLALTGTWAQEMRRPPPPGLPTVRDFQRGFHDAALAWARRRVDGGLARPR</sequence>
<dbReference type="OrthoDB" id="2570531at2"/>